<dbReference type="Gene3D" id="2.170.130.10">
    <property type="entry name" value="TonB-dependent receptor, plug domain"/>
    <property type="match status" value="1"/>
</dbReference>
<name>A0A7K1Y2D1_9SPHI</name>
<feature type="chain" id="PRO_5029903739" evidence="1">
    <location>
        <begin position="23"/>
        <end position="148"/>
    </location>
</feature>
<dbReference type="PROSITE" id="PS51257">
    <property type="entry name" value="PROKAR_LIPOPROTEIN"/>
    <property type="match status" value="1"/>
</dbReference>
<sequence length="148" mass="15228">MHIKRCLSFSFCLLTAALMVFASCRSMDKTRKGAALGAAAGGAIGAMIGKKAGNSAIGATIGAALGGSTGAFIAGKLKKTPDSLRNSINTLYVINGIPMDQKYVHDRLSKVATESITSVKVLTNSEAVALYGTKGENGAILISFKEGK</sequence>
<feature type="signal peptide" evidence="1">
    <location>
        <begin position="1"/>
        <end position="22"/>
    </location>
</feature>
<gene>
    <name evidence="2" type="ORF">GS398_17795</name>
</gene>
<dbReference type="EMBL" id="WVHS01000004">
    <property type="protein sequence ID" value="MXV17159.1"/>
    <property type="molecule type" value="Genomic_DNA"/>
</dbReference>
<keyword evidence="1" id="KW-0732">Signal</keyword>
<dbReference type="SUPFAM" id="SSF56935">
    <property type="entry name" value="Porins"/>
    <property type="match status" value="1"/>
</dbReference>
<keyword evidence="3" id="KW-1185">Reference proteome</keyword>
<comment type="caution">
    <text evidence="2">The sequence shown here is derived from an EMBL/GenBank/DDBJ whole genome shotgun (WGS) entry which is preliminary data.</text>
</comment>
<evidence type="ECO:0000313" key="3">
    <source>
        <dbReference type="Proteomes" id="UP000451233"/>
    </source>
</evidence>
<protein>
    <submittedName>
        <fullName evidence="2">Glycine zipper 2TM domain-containing protein</fullName>
    </submittedName>
</protein>
<dbReference type="AlphaFoldDB" id="A0A7K1Y2D1"/>
<reference evidence="2 3" key="1">
    <citation type="submission" date="2019-11" db="EMBL/GenBank/DDBJ databases">
        <title>Pedobacter sp. HMF7056 Genome sequencing and assembly.</title>
        <authorList>
            <person name="Kang H."/>
            <person name="Kim H."/>
            <person name="Joh K."/>
        </authorList>
    </citation>
    <scope>NUCLEOTIDE SEQUENCE [LARGE SCALE GENOMIC DNA]</scope>
    <source>
        <strain evidence="2 3">HMF7056</strain>
    </source>
</reference>
<proteinExistence type="predicted"/>
<evidence type="ECO:0000313" key="2">
    <source>
        <dbReference type="EMBL" id="MXV17159.1"/>
    </source>
</evidence>
<dbReference type="InterPro" id="IPR037066">
    <property type="entry name" value="Plug_dom_sf"/>
</dbReference>
<organism evidence="2 3">
    <name type="scientific">Hufsiella ginkgonis</name>
    <dbReference type="NCBI Taxonomy" id="2695274"/>
    <lineage>
        <taxon>Bacteria</taxon>
        <taxon>Pseudomonadati</taxon>
        <taxon>Bacteroidota</taxon>
        <taxon>Sphingobacteriia</taxon>
        <taxon>Sphingobacteriales</taxon>
        <taxon>Sphingobacteriaceae</taxon>
        <taxon>Hufsiella</taxon>
    </lineage>
</organism>
<evidence type="ECO:0000256" key="1">
    <source>
        <dbReference type="SAM" id="SignalP"/>
    </source>
</evidence>
<accession>A0A7K1Y2D1</accession>
<dbReference type="Proteomes" id="UP000451233">
    <property type="component" value="Unassembled WGS sequence"/>
</dbReference>